<keyword evidence="3" id="KW-1185">Reference proteome</keyword>
<keyword evidence="1" id="KW-0472">Membrane</keyword>
<name>A0ABY6HQG7_9ARCH</name>
<evidence type="ECO:0000313" key="3">
    <source>
        <dbReference type="Proteomes" id="UP001208689"/>
    </source>
</evidence>
<keyword evidence="1" id="KW-1133">Transmembrane helix</keyword>
<protein>
    <submittedName>
        <fullName evidence="2">Uncharacterized protein</fullName>
    </submittedName>
</protein>
<accession>A0ABY6HQG7</accession>
<keyword evidence="1" id="KW-0812">Transmembrane</keyword>
<dbReference type="Proteomes" id="UP001208689">
    <property type="component" value="Chromosome"/>
</dbReference>
<organism evidence="2 3">
    <name type="scientific">Candidatus Lokiarchaeum ossiferum</name>
    <dbReference type="NCBI Taxonomy" id="2951803"/>
    <lineage>
        <taxon>Archaea</taxon>
        <taxon>Promethearchaeati</taxon>
        <taxon>Promethearchaeota</taxon>
        <taxon>Promethearchaeia</taxon>
        <taxon>Promethearchaeales</taxon>
        <taxon>Promethearchaeaceae</taxon>
        <taxon>Candidatus Lokiarchaeum</taxon>
    </lineage>
</organism>
<dbReference type="EMBL" id="CP104013">
    <property type="protein sequence ID" value="UYP45588.1"/>
    <property type="molecule type" value="Genomic_DNA"/>
</dbReference>
<feature type="transmembrane region" description="Helical" evidence="1">
    <location>
        <begin position="110"/>
        <end position="132"/>
    </location>
</feature>
<feature type="transmembrane region" description="Helical" evidence="1">
    <location>
        <begin position="83"/>
        <end position="104"/>
    </location>
</feature>
<evidence type="ECO:0000313" key="2">
    <source>
        <dbReference type="EMBL" id="UYP45588.1"/>
    </source>
</evidence>
<proteinExistence type="predicted"/>
<reference evidence="2" key="1">
    <citation type="submission" date="2022-09" db="EMBL/GenBank/DDBJ databases">
        <title>Actin cytoskeleton and complex cell architecture in an #Asgard archaeon.</title>
        <authorList>
            <person name="Ponce Toledo R.I."/>
            <person name="Schleper C."/>
            <person name="Rodrigues Oliveira T."/>
            <person name="Wollweber F."/>
            <person name="Xu J."/>
            <person name="Rittmann S."/>
            <person name="Klingl A."/>
            <person name="Pilhofer M."/>
        </authorList>
    </citation>
    <scope>NUCLEOTIDE SEQUENCE</scope>
    <source>
        <strain evidence="2">B-35</strain>
    </source>
</reference>
<feature type="transmembrane region" description="Helical" evidence="1">
    <location>
        <begin position="160"/>
        <end position="184"/>
    </location>
</feature>
<gene>
    <name evidence="2" type="ORF">NEF87_001873</name>
</gene>
<evidence type="ECO:0000256" key="1">
    <source>
        <dbReference type="SAM" id="Phobius"/>
    </source>
</evidence>
<sequence length="185" mass="20651">MRTNNDVQQLKLGAIIRTDFTCTKCNREYVQSIRSGRICYYCHLSYSSCCSGKCGTCAPCWESQPSAEQRAQKQRYWRVVRGNLKPILIIFPIVFFAILGSVLMSTVGTFVGLSILLVGTFGSVGIFSVVYIKKAKAVERKYNASKTKKKRPPLQKFEKMAIGILIGLLGVIILSGIIFTIIFFA</sequence>